<feature type="transmembrane region" description="Helical" evidence="12">
    <location>
        <begin position="105"/>
        <end position="125"/>
    </location>
</feature>
<keyword evidence="10" id="KW-0325">Glycoprotein</keyword>
<dbReference type="SUPFAM" id="SSF52540">
    <property type="entry name" value="P-loop containing nucleoside triphosphate hydrolases"/>
    <property type="match status" value="2"/>
</dbReference>
<feature type="transmembrane region" description="Helical" evidence="12">
    <location>
        <begin position="202"/>
        <end position="220"/>
    </location>
</feature>
<keyword evidence="8 12" id="KW-1133">Transmembrane helix</keyword>
<evidence type="ECO:0000259" key="13">
    <source>
        <dbReference type="PROSITE" id="PS50893"/>
    </source>
</evidence>
<dbReference type="SMART" id="SM00382">
    <property type="entry name" value="AAA"/>
    <property type="match status" value="2"/>
</dbReference>
<reference evidence="16" key="1">
    <citation type="submission" date="2016-02" db="EMBL/GenBank/DDBJ databases">
        <title>Comparative genomics of biotechnologically important yeasts.</title>
        <authorList>
            <consortium name="DOE Joint Genome Institute"/>
            <person name="Riley R."/>
            <person name="Haridas S."/>
            <person name="Wolfe K.H."/>
            <person name="Lopes M.R."/>
            <person name="Hittinger C.T."/>
            <person name="Goker M."/>
            <person name="Salamov A."/>
            <person name="Wisecaver J."/>
            <person name="Long T.M."/>
            <person name="Aerts A.L."/>
            <person name="Barry K."/>
            <person name="Choi C."/>
            <person name="Clum A."/>
            <person name="Coughlan A.Y."/>
            <person name="Deshpande S."/>
            <person name="Douglass A.P."/>
            <person name="Hanson S.J."/>
            <person name="Klenk H.-P."/>
            <person name="Labutti K."/>
            <person name="Lapidus A."/>
            <person name="Lindquist E."/>
            <person name="Lipzen A."/>
            <person name="Meier-Kolthoff J.P."/>
            <person name="Ohm R.A."/>
            <person name="Otillar R.P."/>
            <person name="Pangilinan J."/>
            <person name="Peng Y."/>
            <person name="Rokas A."/>
            <person name="Rosa C.A."/>
            <person name="Scheuner C."/>
            <person name="Sibirny A.A."/>
            <person name="Slot J.C."/>
            <person name="Stielow J.B."/>
            <person name="Sun H."/>
            <person name="Kurtzman C.P."/>
            <person name="Blackwell M."/>
            <person name="Jeffries T.W."/>
            <person name="Grigoriev I.V."/>
        </authorList>
    </citation>
    <scope>NUCLEOTIDE SEQUENCE [LARGE SCALE GENOMIC DNA]</scope>
    <source>
        <strain evidence="16">NRRL Y-17796</strain>
    </source>
</reference>
<dbReference type="InterPro" id="IPR039421">
    <property type="entry name" value="Type_1_exporter"/>
</dbReference>
<keyword evidence="3" id="KW-0813">Transport</keyword>
<keyword evidence="4 12" id="KW-0812">Transmembrane</keyword>
<evidence type="ECO:0000256" key="3">
    <source>
        <dbReference type="ARBA" id="ARBA00022448"/>
    </source>
</evidence>
<evidence type="ECO:0000313" key="15">
    <source>
        <dbReference type="EMBL" id="ODV91346.1"/>
    </source>
</evidence>
<dbReference type="CDD" id="cd18577">
    <property type="entry name" value="ABC_6TM_Pgp_ABCB1_D1_like"/>
    <property type="match status" value="1"/>
</dbReference>
<evidence type="ECO:0000256" key="5">
    <source>
        <dbReference type="ARBA" id="ARBA00022737"/>
    </source>
</evidence>
<evidence type="ECO:0000256" key="1">
    <source>
        <dbReference type="ARBA" id="ARBA00004141"/>
    </source>
</evidence>
<dbReference type="CDD" id="cd03249">
    <property type="entry name" value="ABC_MTABC3_MDL1_MDL2"/>
    <property type="match status" value="2"/>
</dbReference>
<dbReference type="Pfam" id="PF00005">
    <property type="entry name" value="ABC_tran"/>
    <property type="match status" value="2"/>
</dbReference>
<feature type="transmembrane region" description="Helical" evidence="12">
    <location>
        <begin position="970"/>
        <end position="994"/>
    </location>
</feature>
<dbReference type="CDD" id="cd18578">
    <property type="entry name" value="ABC_6TM_Pgp_ABCB1_D2_like"/>
    <property type="match status" value="1"/>
</dbReference>
<dbReference type="GO" id="GO:0005524">
    <property type="term" value="F:ATP binding"/>
    <property type="evidence" value="ECO:0007669"/>
    <property type="project" value="UniProtKB-KW"/>
</dbReference>
<feature type="domain" description="ABC transmembrane type-1" evidence="14">
    <location>
        <begin position="57"/>
        <end position="345"/>
    </location>
</feature>
<feature type="transmembrane region" description="Helical" evidence="12">
    <location>
        <begin position="279"/>
        <end position="303"/>
    </location>
</feature>
<comment type="similarity">
    <text evidence="2">Belongs to the ABC transporter superfamily. ABCB family. Multidrug resistance exporter (TC 3.A.1.201) subfamily.</text>
</comment>
<dbReference type="PROSITE" id="PS00211">
    <property type="entry name" value="ABC_TRANSPORTER_1"/>
    <property type="match status" value="2"/>
</dbReference>
<keyword evidence="6" id="KW-0547">Nucleotide-binding</keyword>
<evidence type="ECO:0000256" key="8">
    <source>
        <dbReference type="ARBA" id="ARBA00022989"/>
    </source>
</evidence>
<dbReference type="InterPro" id="IPR017871">
    <property type="entry name" value="ABC_transporter-like_CS"/>
</dbReference>
<dbReference type="FunFam" id="3.40.50.300:FF:000302">
    <property type="entry name" value="ATP-binding cassette subfamily B member 5"/>
    <property type="match status" value="1"/>
</dbReference>
<feature type="transmembrane region" description="Helical" evidence="12">
    <location>
        <begin position="53"/>
        <end position="77"/>
    </location>
</feature>
<evidence type="ECO:0000256" key="11">
    <source>
        <dbReference type="SAM" id="MobiDB-lite"/>
    </source>
</evidence>
<dbReference type="PROSITE" id="PS50929">
    <property type="entry name" value="ABC_TM1F"/>
    <property type="match status" value="2"/>
</dbReference>
<dbReference type="OrthoDB" id="6500128at2759"/>
<evidence type="ECO:0000256" key="12">
    <source>
        <dbReference type="SAM" id="Phobius"/>
    </source>
</evidence>
<evidence type="ECO:0000256" key="9">
    <source>
        <dbReference type="ARBA" id="ARBA00023136"/>
    </source>
</evidence>
<dbReference type="InterPro" id="IPR011527">
    <property type="entry name" value="ABC1_TM_dom"/>
</dbReference>
<dbReference type="InterPro" id="IPR036640">
    <property type="entry name" value="ABC1_TM_sf"/>
</dbReference>
<dbReference type="GO" id="GO:0090374">
    <property type="term" value="P:oligopeptide export from mitochondrion"/>
    <property type="evidence" value="ECO:0007669"/>
    <property type="project" value="TreeGrafter"/>
</dbReference>
<sequence>MGKNKGGVAESDESSAFDKFPENEKAILRGQIHVPETKVSYLDLFRFAGPSEYFLYAIAITAAVALGASLPLMTLLFGNVTGEFADYYRGPSDNFQHTINQNSLYFVYLAIGTFVVATISTFLTIRLGEILANRIRVHYLRAILRQNIAFFDSIGSGEVTTRIITDTDLIQHAISEKVSVIVSSIAGLIAGIIVSIARAWKLGLILLSAVVTSIVLPGFLSSLMTKHLINCNIQYAKSGSAAEEAISSVRNVHSFGLQARLLAKYEVFIRSGEKSKIRANVFLAALIGSFYFISFCTYALGFWEGSRLLAWGEFEIQHIVSSVMAIIFSSFSVSQSFSHIRDMGMGVAAAKRIFATIDRKSYVDPESNEGKTLDTVKGEIELKNVRFVYPSRPSVTVLQNMSLKVLPGQTVALVGMSGSGKSTIIGILERFYAPLAGEVLIDGHDISTLNVKWLRHQIALVSQEPNLFATTIFENIAYGLIGTELEHASPEKKAELIHDAAKQANAYDFIMKLPEGFQTNVGERGFLMSGGQKQRIAIARAIVSNPKILLLDEATSALDTESEGIVQDALDKAAKSRTTIIIAHRLSTIKDADKIVVMKDGRIMESGSHSDLIAKQGIYFKLVEAQSLNSKVAEPHSEGSSESVDSVETEKPEEIFQEEDDTNAAVTNRKSSYSASLIEQLRSKDTRYRNYSNFQVVVELFKMNAPDAEWLTAGFLFAVMSGLAYPVLSVFYGKVIVAFASPSISFMRSEINLWSGLLFMLAVVNFFFTFFMILSMAITSERLIRRIRVNCFKAIMRQDISFFDKDENSTGALTSSLSKDGEHAEGLSGSTLAHLFTSMVTLVAGCILGLALSWKLALVCIACVPVLLGAGFCRIWVLKKMQEFSEKVYTDSSQKACEATDLIRTVVSLTREEQVVQEYELRLQRQTRHDMWPNMRSSLLFAMSHSMSIFIVALGFWWGGTLMGRGELSIFHFFVTFIAVVFGAQTAGTVFSFAPDMTKAGDATRNVLSLLRLEPTIDAESDEGIKLEKCDGDIDFVDVHFRYPSRPEVPVLRGLNLSIKRGQYVALVGTSGCGKSTTIGLIESFYRPQSGEVRLDGIDISTINIRSYRSHIALVQQEPTLYSGSIRENILYGTEEDPETVTEERIVEACRKANIYDFIMSLPEGLETLCGSKGTLLSGGQKQRIAIARALIRDPKILLLDEATSALDSESEKVVQEALDSASKGRTTIAVAHRLSTIKNADVIYVFKHGVVVESGTHDELLALRGLYASTVALQSLEEDPV</sequence>
<keyword evidence="9 12" id="KW-0472">Membrane</keyword>
<dbReference type="PANTHER" id="PTHR43394">
    <property type="entry name" value="ATP-DEPENDENT PERMEASE MDL1, MITOCHONDRIAL"/>
    <property type="match status" value="1"/>
</dbReference>
<proteinExistence type="inferred from homology"/>
<protein>
    <submittedName>
        <fullName evidence="15">Uncharacterized protein</fullName>
    </submittedName>
</protein>
<dbReference type="EMBL" id="KV453842">
    <property type="protein sequence ID" value="ODV91346.1"/>
    <property type="molecule type" value="Genomic_DNA"/>
</dbReference>
<dbReference type="PANTHER" id="PTHR43394:SF16">
    <property type="entry name" value="ABC TRANSPORTER B FAMILY MEMBER 4-LIKE ISOFORM X1"/>
    <property type="match status" value="1"/>
</dbReference>
<dbReference type="InterPro" id="IPR003593">
    <property type="entry name" value="AAA+_ATPase"/>
</dbReference>
<dbReference type="GO" id="GO:0015421">
    <property type="term" value="F:ABC-type oligopeptide transporter activity"/>
    <property type="evidence" value="ECO:0007669"/>
    <property type="project" value="TreeGrafter"/>
</dbReference>
<feature type="transmembrane region" description="Helical" evidence="12">
    <location>
        <begin position="832"/>
        <end position="850"/>
    </location>
</feature>
<accession>A0A1E4THX0</accession>
<name>A0A1E4THX0_9ASCO</name>
<evidence type="ECO:0000313" key="16">
    <source>
        <dbReference type="Proteomes" id="UP000095023"/>
    </source>
</evidence>
<dbReference type="InterPro" id="IPR003439">
    <property type="entry name" value="ABC_transporter-like_ATP-bd"/>
</dbReference>
<dbReference type="GO" id="GO:0005743">
    <property type="term" value="C:mitochondrial inner membrane"/>
    <property type="evidence" value="ECO:0007669"/>
    <property type="project" value="TreeGrafter"/>
</dbReference>
<feature type="domain" description="ABC transmembrane type-1" evidence="14">
    <location>
        <begin position="713"/>
        <end position="999"/>
    </location>
</feature>
<feature type="domain" description="ABC transporter" evidence="13">
    <location>
        <begin position="380"/>
        <end position="625"/>
    </location>
</feature>
<feature type="transmembrane region" description="Helical" evidence="12">
    <location>
        <begin position="856"/>
        <end position="877"/>
    </location>
</feature>
<dbReference type="InterPro" id="IPR027417">
    <property type="entry name" value="P-loop_NTPase"/>
</dbReference>
<feature type="transmembrane region" description="Helical" evidence="12">
    <location>
        <begin position="710"/>
        <end position="733"/>
    </location>
</feature>
<evidence type="ECO:0000256" key="2">
    <source>
        <dbReference type="ARBA" id="ARBA00007577"/>
    </source>
</evidence>
<dbReference type="Gene3D" id="3.40.50.300">
    <property type="entry name" value="P-loop containing nucleotide triphosphate hydrolases"/>
    <property type="match status" value="2"/>
</dbReference>
<feature type="transmembrane region" description="Helical" evidence="12">
    <location>
        <begin position="753"/>
        <end position="778"/>
    </location>
</feature>
<dbReference type="SUPFAM" id="SSF90123">
    <property type="entry name" value="ABC transporter transmembrane region"/>
    <property type="match status" value="2"/>
</dbReference>
<dbReference type="Proteomes" id="UP000095023">
    <property type="component" value="Unassembled WGS sequence"/>
</dbReference>
<dbReference type="Gene3D" id="1.20.1560.10">
    <property type="entry name" value="ABC transporter type 1, transmembrane domain"/>
    <property type="match status" value="1"/>
</dbReference>
<evidence type="ECO:0000256" key="7">
    <source>
        <dbReference type="ARBA" id="ARBA00022840"/>
    </source>
</evidence>
<comment type="subcellular location">
    <subcellularLocation>
        <location evidence="1">Membrane</location>
        <topology evidence="1">Multi-pass membrane protein</topology>
    </subcellularLocation>
</comment>
<keyword evidence="16" id="KW-1185">Reference proteome</keyword>
<feature type="region of interest" description="Disordered" evidence="11">
    <location>
        <begin position="631"/>
        <end position="654"/>
    </location>
</feature>
<feature type="transmembrane region" description="Helical" evidence="12">
    <location>
        <begin position="938"/>
        <end position="958"/>
    </location>
</feature>
<evidence type="ECO:0000256" key="10">
    <source>
        <dbReference type="ARBA" id="ARBA00023180"/>
    </source>
</evidence>
<feature type="domain" description="ABC transporter" evidence="13">
    <location>
        <begin position="1034"/>
        <end position="1274"/>
    </location>
</feature>
<dbReference type="FunFam" id="3.40.50.300:FF:000205">
    <property type="entry name" value="ABC transporter B family member 4"/>
    <property type="match status" value="1"/>
</dbReference>
<evidence type="ECO:0000259" key="14">
    <source>
        <dbReference type="PROSITE" id="PS50929"/>
    </source>
</evidence>
<dbReference type="Pfam" id="PF00664">
    <property type="entry name" value="ABC_membrane"/>
    <property type="match status" value="2"/>
</dbReference>
<feature type="transmembrane region" description="Helical" evidence="12">
    <location>
        <begin position="178"/>
        <end position="196"/>
    </location>
</feature>
<gene>
    <name evidence="15" type="ORF">CANCADRAFT_32011</name>
</gene>
<evidence type="ECO:0000256" key="4">
    <source>
        <dbReference type="ARBA" id="ARBA00022692"/>
    </source>
</evidence>
<dbReference type="PROSITE" id="PS50893">
    <property type="entry name" value="ABC_TRANSPORTER_2"/>
    <property type="match status" value="2"/>
</dbReference>
<dbReference type="GO" id="GO:0016887">
    <property type="term" value="F:ATP hydrolysis activity"/>
    <property type="evidence" value="ECO:0007669"/>
    <property type="project" value="InterPro"/>
</dbReference>
<keyword evidence="5" id="KW-0677">Repeat</keyword>
<evidence type="ECO:0000256" key="6">
    <source>
        <dbReference type="ARBA" id="ARBA00022741"/>
    </source>
</evidence>
<organism evidence="15 16">
    <name type="scientific">Tortispora caseinolytica NRRL Y-17796</name>
    <dbReference type="NCBI Taxonomy" id="767744"/>
    <lineage>
        <taxon>Eukaryota</taxon>
        <taxon>Fungi</taxon>
        <taxon>Dikarya</taxon>
        <taxon>Ascomycota</taxon>
        <taxon>Saccharomycotina</taxon>
        <taxon>Trigonopsidomycetes</taxon>
        <taxon>Trigonopsidales</taxon>
        <taxon>Trigonopsidaceae</taxon>
        <taxon>Tortispora</taxon>
    </lineage>
</organism>
<keyword evidence="7" id="KW-0067">ATP-binding</keyword>